<reference evidence="1 2" key="1">
    <citation type="submission" date="2019-04" db="EMBL/GenBank/DDBJ databases">
        <title>Draft genome of the big-headed turtle Platysternon megacephalum.</title>
        <authorList>
            <person name="Gong S."/>
        </authorList>
    </citation>
    <scope>NUCLEOTIDE SEQUENCE [LARGE SCALE GENOMIC DNA]</scope>
    <source>
        <strain evidence="1">DO16091913</strain>
        <tissue evidence="1">Muscle</tissue>
    </source>
</reference>
<gene>
    <name evidence="1" type="ORF">DR999_PMT14266</name>
</gene>
<evidence type="ECO:0000313" key="1">
    <source>
        <dbReference type="EMBL" id="TFK03391.1"/>
    </source>
</evidence>
<protein>
    <submittedName>
        <fullName evidence="1">ER lumen protein retaining receptor 2</fullName>
    </submittedName>
</protein>
<reference evidence="1 2" key="2">
    <citation type="submission" date="2019-04" db="EMBL/GenBank/DDBJ databases">
        <title>The genome sequence of big-headed turtle.</title>
        <authorList>
            <person name="Gong S."/>
        </authorList>
    </citation>
    <scope>NUCLEOTIDE SEQUENCE [LARGE SCALE GENOMIC DNA]</scope>
    <source>
        <strain evidence="1">DO16091913</strain>
        <tissue evidence="1">Muscle</tissue>
    </source>
</reference>
<name>A0A4D9DZ15_9SAUR</name>
<organism evidence="1 2">
    <name type="scientific">Platysternon megacephalum</name>
    <name type="common">big-headed turtle</name>
    <dbReference type="NCBI Taxonomy" id="55544"/>
    <lineage>
        <taxon>Eukaryota</taxon>
        <taxon>Metazoa</taxon>
        <taxon>Chordata</taxon>
        <taxon>Craniata</taxon>
        <taxon>Vertebrata</taxon>
        <taxon>Euteleostomi</taxon>
        <taxon>Archelosauria</taxon>
        <taxon>Testudinata</taxon>
        <taxon>Testudines</taxon>
        <taxon>Cryptodira</taxon>
        <taxon>Durocryptodira</taxon>
        <taxon>Testudinoidea</taxon>
        <taxon>Platysternidae</taxon>
        <taxon>Platysternon</taxon>
    </lineage>
</organism>
<accession>A0A4D9DZ15</accession>
<dbReference type="Proteomes" id="UP000297703">
    <property type="component" value="Unassembled WGS sequence"/>
</dbReference>
<dbReference type="AlphaFoldDB" id="A0A4D9DZ15"/>
<evidence type="ECO:0000313" key="2">
    <source>
        <dbReference type="Proteomes" id="UP000297703"/>
    </source>
</evidence>
<sequence length="122" mass="14063">MGTIMTGLMAVAEEHFQINVFGKGRVHVLYPPFSGTGESGILDSPPSCAVISWTRICFLFPPSLKNKQFNFFPLVLVYSKIDFRMSISYLGTWILEFDLYVMRHVYNICAFLKWAWCQADFF</sequence>
<keyword evidence="1" id="KW-0675">Receptor</keyword>
<keyword evidence="2" id="KW-1185">Reference proteome</keyword>
<comment type="caution">
    <text evidence="1">The sequence shown here is derived from an EMBL/GenBank/DDBJ whole genome shotgun (WGS) entry which is preliminary data.</text>
</comment>
<proteinExistence type="predicted"/>
<dbReference type="EMBL" id="QXTE01000159">
    <property type="protein sequence ID" value="TFK03391.1"/>
    <property type="molecule type" value="Genomic_DNA"/>
</dbReference>